<evidence type="ECO:0000256" key="1">
    <source>
        <dbReference type="SAM" id="MobiDB-lite"/>
    </source>
</evidence>
<sequence>MRHSASMPCESDDRTADRSTTISSQSNSTIGLSTSMLPTFSTGSTSDNSVAFHDAQSPPLELFAPSSPSYIETNGIIPTATRPSPTYEKGETSTTPYFPILPYIKATQDQESTSQINSDEDDDRLAHSSSTAFTNKERSRSFRSHTSHTTSHDTHHSSTGRSGSPFDVQPPSSGTSSSVSAPPLSTNSSLGKQNENANAYAGLARSSSNASTTPTSPETELNASSYMVKESSGSQLRESTSDTINIVQPQVSPAREAFVMESRERIVIEHSVSLDSIMRSAENGEEQDGVREVMSPATTVRDTTSERSEEHSVHSHKSQSKEDAIKSQETHSDGKSIPALRTEVIPSRSSHDTIQSFGPSISSLAHRNKPLPVPKGEATSSDDHKSSNNHSTVSVPALSISTTDEAYTPGLSGLPSLNGSTSNLDTIDEDSTQRSSFKSFLNKSGKLFRTSMYSRDSQLSPWTPDHSPGARESDTSLPSRTASPNSSSLHVAASMSGSRNNSQSNLPLPDSIERSSSPFGRFGKGILNRQSRNREKSAGSSRFSHSSGNMSNQNTPLPSPSISSHSDSSPGLYNERPMFQQSQRRSHRLSRHFSSFSVSSLAPTSSVNLHTAAALKNDFGTAPKASTSAKQVSESDTVAAAIAEASRKLQRPRPKLLRTRSKSFDDVASKVHSHPEAIKSLAVGTVSVLEIEPTKLKQADVKLKEVPERPWSRLAGSLRKKAVASTSAAQVSAGTLAELGIKDSSINEVPPKLPPKDTLEISADAWWESKPIAKKEVSERSPAMSYMHFEAAQLAEALSRGDEDVISRMANAIESPKTRLRSLEAPEKGTKDEQSYGEAEANVITEPLQTAEESVRRGTTVTLIEPDVPQGPPRSKSSLATHRRSISLGKVFEPLVSRSRSRSNTVSRDVSESTVYASAHSASSSFHGMDGIPKAISNPSNIKRSSTISPPSSYRADRLPPLTISESDSSLLKNVEMSHSAPKHRRSLSGSSKTHSKQPASLSILPPRSSSISSIHQTRRSSTSSNGHPTEAEEVPTKNRGHGRKPSLNVDTDLASSIAANGLPKRPSSAMGMSANLERGSHVRAVINTRQPTLSIADDHEFLQALEQVRKLNQARIQKQRDEKDEQQRQRKQSLSKQSDGHSQSGRNDSPSGLPGTSPVGLRSLSPIRQRSSSAGAHLENLASPTSSSEHSQSPLSPIKSFSPARGTRPSPLELGVGKASGKLRDGAFINDEDWKKEVKALFVIREIVLTERSYASHLEALLATIRQMDIATVPSRRMQSSTLMMTSAMANARQNQISPVPQHLVIMRNLLPQLITLSRTLANRIDENPTAAGVGSAFRLVGHQMEATFVAWSSAVKDIMDALRISEGPKGKARNRIGLITILSPQHLIHAHHAQNGKEEDEKDDLSGFKSVPSSPTRGKSVLEKMFDMNKTEESMAISADTSAFIESPTQITFSEDVHNGFKAMEEQSAAATSGIPSKRRSTISSMTPSMAAALRKKISSSTLNAQAAAAAAVATTDESAYNPLPSASHLEQAPLNKTQVLLSKTSSPASSATASPMNAKRRLSSSLANRTKSKTLASSVSSLEGGNDGIPIIPSAWTGFNSRTSSAAPTPPVQSNGGNSRSGGATNGNLKKLTAMDIVIMPTQRIPRYLLLLRDLHANTPPQSLSNARLQRSLDFVHRVAVDCNRVSKGGVTHSVNINKRS</sequence>
<feature type="region of interest" description="Disordered" evidence="1">
    <location>
        <begin position="1543"/>
        <end position="1584"/>
    </location>
</feature>
<feature type="compositionally biased region" description="Low complexity" evidence="1">
    <location>
        <begin position="1001"/>
        <end position="1025"/>
    </location>
</feature>
<feature type="compositionally biased region" description="Low complexity" evidence="1">
    <location>
        <begin position="1547"/>
        <end position="1558"/>
    </location>
</feature>
<keyword evidence="4" id="KW-1185">Reference proteome</keyword>
<feature type="compositionally biased region" description="Polar residues" evidence="1">
    <location>
        <begin position="1566"/>
        <end position="1584"/>
    </location>
</feature>
<feature type="compositionally biased region" description="Polar residues" evidence="1">
    <location>
        <begin position="221"/>
        <end position="248"/>
    </location>
</feature>
<feature type="compositionally biased region" description="Polar residues" evidence="1">
    <location>
        <begin position="1141"/>
        <end position="1151"/>
    </location>
</feature>
<feature type="compositionally biased region" description="Polar residues" evidence="1">
    <location>
        <begin position="107"/>
        <end position="117"/>
    </location>
</feature>
<feature type="region of interest" description="Disordered" evidence="1">
    <location>
        <begin position="1116"/>
        <end position="1219"/>
    </location>
</feature>
<feature type="compositionally biased region" description="Low complexity" evidence="1">
    <location>
        <begin position="206"/>
        <end position="220"/>
    </location>
</feature>
<evidence type="ECO:0000259" key="2">
    <source>
        <dbReference type="PROSITE" id="PS50010"/>
    </source>
</evidence>
<evidence type="ECO:0000313" key="4">
    <source>
        <dbReference type="Proteomes" id="UP000245771"/>
    </source>
</evidence>
<feature type="domain" description="DH" evidence="2">
    <location>
        <begin position="1633"/>
        <end position="1689"/>
    </location>
</feature>
<feature type="compositionally biased region" description="Basic and acidic residues" evidence="1">
    <location>
        <begin position="1119"/>
        <end position="1129"/>
    </location>
</feature>
<feature type="region of interest" description="Disordered" evidence="1">
    <location>
        <begin position="864"/>
        <end position="883"/>
    </location>
</feature>
<feature type="compositionally biased region" description="Basic and acidic residues" evidence="1">
    <location>
        <begin position="303"/>
        <end position="334"/>
    </location>
</feature>
<feature type="compositionally biased region" description="Polar residues" evidence="1">
    <location>
        <begin position="452"/>
        <end position="461"/>
    </location>
</feature>
<feature type="region of interest" description="Disordered" evidence="1">
    <location>
        <begin position="1603"/>
        <end position="1631"/>
    </location>
</feature>
<feature type="compositionally biased region" description="Low complexity" evidence="1">
    <location>
        <begin position="19"/>
        <end position="30"/>
    </location>
</feature>
<feature type="compositionally biased region" description="Polar residues" evidence="1">
    <location>
        <begin position="475"/>
        <end position="506"/>
    </location>
</feature>
<dbReference type="RefSeq" id="XP_025355763.1">
    <property type="nucleotide sequence ID" value="XM_025502322.1"/>
</dbReference>
<feature type="compositionally biased region" description="Polar residues" evidence="1">
    <location>
        <begin position="415"/>
        <end position="425"/>
    </location>
</feature>
<dbReference type="GeneID" id="37024103"/>
<feature type="compositionally biased region" description="Low complexity" evidence="1">
    <location>
        <begin position="157"/>
        <end position="189"/>
    </location>
</feature>
<feature type="region of interest" description="Disordered" evidence="1">
    <location>
        <begin position="921"/>
        <end position="962"/>
    </location>
</feature>
<dbReference type="InterPro" id="IPR035899">
    <property type="entry name" value="DBL_dom_sf"/>
</dbReference>
<dbReference type="PROSITE" id="PS50010">
    <property type="entry name" value="DH_2"/>
    <property type="match status" value="1"/>
</dbReference>
<dbReference type="SUPFAM" id="SSF48065">
    <property type="entry name" value="DBL homology domain (DH-domain)"/>
    <property type="match status" value="1"/>
</dbReference>
<dbReference type="InParanoid" id="A0A316VHJ8"/>
<feature type="region of interest" description="Disordered" evidence="1">
    <location>
        <begin position="1470"/>
        <end position="1490"/>
    </location>
</feature>
<feature type="region of interest" description="Disordered" evidence="1">
    <location>
        <begin position="452"/>
        <end position="590"/>
    </location>
</feature>
<organism evidence="3 4">
    <name type="scientific">Meira miltonrushii</name>
    <dbReference type="NCBI Taxonomy" id="1280837"/>
    <lineage>
        <taxon>Eukaryota</taxon>
        <taxon>Fungi</taxon>
        <taxon>Dikarya</taxon>
        <taxon>Basidiomycota</taxon>
        <taxon>Ustilaginomycotina</taxon>
        <taxon>Exobasidiomycetes</taxon>
        <taxon>Exobasidiales</taxon>
        <taxon>Brachybasidiaceae</taxon>
        <taxon>Meira</taxon>
    </lineage>
</organism>
<feature type="compositionally biased region" description="Polar residues" evidence="1">
    <location>
        <begin position="937"/>
        <end position="952"/>
    </location>
</feature>
<evidence type="ECO:0000313" key="3">
    <source>
        <dbReference type="EMBL" id="PWN35461.1"/>
    </source>
</evidence>
<feature type="compositionally biased region" description="Polar residues" evidence="1">
    <location>
        <begin position="31"/>
        <end position="49"/>
    </location>
</feature>
<feature type="compositionally biased region" description="Polar residues" evidence="1">
    <location>
        <begin position="988"/>
        <end position="1000"/>
    </location>
</feature>
<dbReference type="Gene3D" id="1.20.900.10">
    <property type="entry name" value="Dbl homology (DH) domain"/>
    <property type="match status" value="1"/>
</dbReference>
<feature type="compositionally biased region" description="Polar residues" evidence="1">
    <location>
        <begin position="352"/>
        <end position="365"/>
    </location>
</feature>
<protein>
    <recommendedName>
        <fullName evidence="2">DH domain-containing protein</fullName>
    </recommendedName>
</protein>
<feature type="compositionally biased region" description="Low complexity" evidence="1">
    <location>
        <begin position="1184"/>
        <end position="1198"/>
    </location>
</feature>
<proteinExistence type="predicted"/>
<feature type="region of interest" description="Disordered" evidence="1">
    <location>
        <begin position="74"/>
        <end position="248"/>
    </location>
</feature>
<dbReference type="STRING" id="1280837.A0A316VHJ8"/>
<feature type="region of interest" description="Disordered" evidence="1">
    <location>
        <begin position="276"/>
        <end position="397"/>
    </location>
</feature>
<reference evidence="3 4" key="1">
    <citation type="journal article" date="2018" name="Mol. Biol. Evol.">
        <title>Broad Genomic Sampling Reveals a Smut Pathogenic Ancestry of the Fungal Clade Ustilaginomycotina.</title>
        <authorList>
            <person name="Kijpornyongpan T."/>
            <person name="Mondo S.J."/>
            <person name="Barry K."/>
            <person name="Sandor L."/>
            <person name="Lee J."/>
            <person name="Lipzen A."/>
            <person name="Pangilinan J."/>
            <person name="LaButti K."/>
            <person name="Hainaut M."/>
            <person name="Henrissat B."/>
            <person name="Grigoriev I.V."/>
            <person name="Spatafora J.W."/>
            <person name="Aime M.C."/>
        </authorList>
    </citation>
    <scope>NUCLEOTIDE SEQUENCE [LARGE SCALE GENOMIC DNA]</scope>
    <source>
        <strain evidence="3 4">MCA 3882</strain>
    </source>
</reference>
<feature type="compositionally biased region" description="Low complexity" evidence="1">
    <location>
        <begin position="538"/>
        <end position="551"/>
    </location>
</feature>
<dbReference type="OrthoDB" id="660555at2759"/>
<feature type="region of interest" description="Disordered" evidence="1">
    <location>
        <begin position="1393"/>
        <end position="1422"/>
    </location>
</feature>
<gene>
    <name evidence="3" type="ORF">FA14DRAFT_42172</name>
</gene>
<accession>A0A316VHJ8</accession>
<dbReference type="Pfam" id="PF00621">
    <property type="entry name" value="RhoGEF"/>
    <property type="match status" value="1"/>
</dbReference>
<feature type="region of interest" description="Disordered" evidence="1">
    <location>
        <begin position="1"/>
        <end position="53"/>
    </location>
</feature>
<feature type="region of interest" description="Disordered" evidence="1">
    <location>
        <begin position="411"/>
        <end position="436"/>
    </location>
</feature>
<feature type="region of interest" description="Disordered" evidence="1">
    <location>
        <begin position="976"/>
        <end position="1049"/>
    </location>
</feature>
<name>A0A316VHJ8_9BASI</name>
<dbReference type="Proteomes" id="UP000245771">
    <property type="component" value="Unassembled WGS sequence"/>
</dbReference>
<dbReference type="InterPro" id="IPR000219">
    <property type="entry name" value="DH_dom"/>
</dbReference>
<feature type="compositionally biased region" description="Low complexity" evidence="1">
    <location>
        <begin position="560"/>
        <end position="570"/>
    </location>
</feature>
<dbReference type="GO" id="GO:0005085">
    <property type="term" value="F:guanyl-nucleotide exchange factor activity"/>
    <property type="evidence" value="ECO:0007669"/>
    <property type="project" value="InterPro"/>
</dbReference>
<dbReference type="EMBL" id="KZ819603">
    <property type="protein sequence ID" value="PWN35461.1"/>
    <property type="molecule type" value="Genomic_DNA"/>
</dbReference>